<dbReference type="Gene3D" id="3.40.50.1820">
    <property type="entry name" value="alpha/beta hydrolase"/>
    <property type="match status" value="1"/>
</dbReference>
<organism evidence="4 5">
    <name type="scientific">Cohnella thailandensis</name>
    <dbReference type="NCBI Taxonomy" id="557557"/>
    <lineage>
        <taxon>Bacteria</taxon>
        <taxon>Bacillati</taxon>
        <taxon>Bacillota</taxon>
        <taxon>Bacilli</taxon>
        <taxon>Bacillales</taxon>
        <taxon>Paenibacillaceae</taxon>
        <taxon>Cohnella</taxon>
    </lineage>
</organism>
<feature type="domain" description="Peptidase S9 prolyl oligopeptidase catalytic" evidence="2">
    <location>
        <begin position="159"/>
        <end position="211"/>
    </location>
</feature>
<keyword evidence="1 4" id="KW-0378">Hydrolase</keyword>
<evidence type="ECO:0000256" key="1">
    <source>
        <dbReference type="ARBA" id="ARBA00022801"/>
    </source>
</evidence>
<dbReference type="InterPro" id="IPR001375">
    <property type="entry name" value="Peptidase_S9_cat"/>
</dbReference>
<evidence type="ECO:0000313" key="5">
    <source>
        <dbReference type="Proteomes" id="UP000535838"/>
    </source>
</evidence>
<gene>
    <name evidence="4" type="ORF">H7B67_10910</name>
</gene>
<dbReference type="InterPro" id="IPR029058">
    <property type="entry name" value="AB_hydrolase_fold"/>
</dbReference>
<sequence>MKHFSLDLTNEGVALTAYLLDSSAEMPNANVRPAILIFPGGAYRVCSDREAEPIALAFLAEGYHAFVLRYSLNENAAFPRPLNDAEEAIERIREHSEEWGIDPDRVAACGFSAGGHLAAALGAMGRLRPNALILGYPCILESMGGILPAPIPDVSKAVDGRTPPTFLFHTYSDTLVPVGNSLAFASALERAKVPFEMHVFQNGVHGLSLAKASTSGGSKAMADADAAKWFGLGAAWLNNVFGDFPADREGSWDVEVEQFGVDVPLGVLWKNAECKRLVLERLPVLQESPQLDDAMGVPLRMVVEFGGGLLTNEQLDALDQALRTVPVKANKERRSEQS</sequence>
<proteinExistence type="predicted"/>
<dbReference type="InterPro" id="IPR049492">
    <property type="entry name" value="BD-FAE-like_dom"/>
</dbReference>
<dbReference type="Pfam" id="PF00326">
    <property type="entry name" value="Peptidase_S9"/>
    <property type="match status" value="1"/>
</dbReference>
<keyword evidence="5" id="KW-1185">Reference proteome</keyword>
<dbReference type="InterPro" id="IPR050300">
    <property type="entry name" value="GDXG_lipolytic_enzyme"/>
</dbReference>
<dbReference type="PANTHER" id="PTHR48081">
    <property type="entry name" value="AB HYDROLASE SUPERFAMILY PROTEIN C4A8.06C"/>
    <property type="match status" value="1"/>
</dbReference>
<dbReference type="RefSeq" id="WP_185119853.1">
    <property type="nucleotide sequence ID" value="NZ_JACJVQ010000007.1"/>
</dbReference>
<feature type="domain" description="BD-FAE-like" evidence="3">
    <location>
        <begin position="30"/>
        <end position="124"/>
    </location>
</feature>
<dbReference type="EMBL" id="JACJVQ010000007">
    <property type="protein sequence ID" value="MBB6634620.1"/>
    <property type="molecule type" value="Genomic_DNA"/>
</dbReference>
<reference evidence="4 5" key="1">
    <citation type="submission" date="2020-08" db="EMBL/GenBank/DDBJ databases">
        <title>Cohnella phylogeny.</title>
        <authorList>
            <person name="Dunlap C."/>
        </authorList>
    </citation>
    <scope>NUCLEOTIDE SEQUENCE [LARGE SCALE GENOMIC DNA]</scope>
    <source>
        <strain evidence="4 5">DSM 25241</strain>
    </source>
</reference>
<evidence type="ECO:0000259" key="2">
    <source>
        <dbReference type="Pfam" id="PF00326"/>
    </source>
</evidence>
<evidence type="ECO:0000313" key="4">
    <source>
        <dbReference type="EMBL" id="MBB6634620.1"/>
    </source>
</evidence>
<protein>
    <submittedName>
        <fullName evidence="4">Alpha/beta hydrolase</fullName>
    </submittedName>
</protein>
<dbReference type="GO" id="GO:0008236">
    <property type="term" value="F:serine-type peptidase activity"/>
    <property type="evidence" value="ECO:0007669"/>
    <property type="project" value="InterPro"/>
</dbReference>
<accession>A0A841SXR1</accession>
<dbReference type="Proteomes" id="UP000535838">
    <property type="component" value="Unassembled WGS sequence"/>
</dbReference>
<name>A0A841SXR1_9BACL</name>
<comment type="caution">
    <text evidence="4">The sequence shown here is derived from an EMBL/GenBank/DDBJ whole genome shotgun (WGS) entry which is preliminary data.</text>
</comment>
<dbReference type="Pfam" id="PF20434">
    <property type="entry name" value="BD-FAE"/>
    <property type="match status" value="1"/>
</dbReference>
<evidence type="ECO:0000259" key="3">
    <source>
        <dbReference type="Pfam" id="PF20434"/>
    </source>
</evidence>
<dbReference type="SUPFAM" id="SSF53474">
    <property type="entry name" value="alpha/beta-Hydrolases"/>
    <property type="match status" value="1"/>
</dbReference>
<dbReference type="AlphaFoldDB" id="A0A841SXR1"/>
<dbReference type="PANTHER" id="PTHR48081:SF6">
    <property type="entry name" value="PEPTIDASE S9 PROLYL OLIGOPEPTIDASE CATALYTIC DOMAIN-CONTAINING PROTEIN"/>
    <property type="match status" value="1"/>
</dbReference>
<dbReference type="GO" id="GO:0006508">
    <property type="term" value="P:proteolysis"/>
    <property type="evidence" value="ECO:0007669"/>
    <property type="project" value="InterPro"/>
</dbReference>